<reference evidence="1 2" key="1">
    <citation type="submission" date="2018-06" db="EMBL/GenBank/DDBJ databases">
        <title>A transcriptomic atlas of mushroom development highlights an independent origin of complex multicellularity.</title>
        <authorList>
            <consortium name="DOE Joint Genome Institute"/>
            <person name="Krizsan K."/>
            <person name="Almasi E."/>
            <person name="Merenyi Z."/>
            <person name="Sahu N."/>
            <person name="Viragh M."/>
            <person name="Koszo T."/>
            <person name="Mondo S."/>
            <person name="Kiss B."/>
            <person name="Balint B."/>
            <person name="Kues U."/>
            <person name="Barry K."/>
            <person name="Hegedus J.C."/>
            <person name="Henrissat B."/>
            <person name="Johnson J."/>
            <person name="Lipzen A."/>
            <person name="Ohm R."/>
            <person name="Nagy I."/>
            <person name="Pangilinan J."/>
            <person name="Yan J."/>
            <person name="Xiong Y."/>
            <person name="Grigoriev I.V."/>
            <person name="Hibbett D.S."/>
            <person name="Nagy L.G."/>
        </authorList>
    </citation>
    <scope>NUCLEOTIDE SEQUENCE [LARGE SCALE GENOMIC DNA]</scope>
    <source>
        <strain evidence="1 2">SZMC22713</strain>
    </source>
</reference>
<dbReference type="EMBL" id="ML170400">
    <property type="protein sequence ID" value="TDL14053.1"/>
    <property type="molecule type" value="Genomic_DNA"/>
</dbReference>
<feature type="non-terminal residue" evidence="1">
    <location>
        <position position="73"/>
    </location>
</feature>
<dbReference type="Proteomes" id="UP000294933">
    <property type="component" value="Unassembled WGS sequence"/>
</dbReference>
<keyword evidence="2" id="KW-1185">Reference proteome</keyword>
<protein>
    <submittedName>
        <fullName evidence="1">Uncharacterized protein</fullName>
    </submittedName>
</protein>
<sequence length="73" mass="8462">MFHQEAKHFHVLAFWDRGFECCDIVREVLNEPGRNDGRENDVPVMITTVSDSSFNTPLSLKVVWPSRRDSNLD</sequence>
<name>A0A4Y7PF92_9AGAM</name>
<organism evidence="1 2">
    <name type="scientific">Rickenella mellea</name>
    <dbReference type="NCBI Taxonomy" id="50990"/>
    <lineage>
        <taxon>Eukaryota</taxon>
        <taxon>Fungi</taxon>
        <taxon>Dikarya</taxon>
        <taxon>Basidiomycota</taxon>
        <taxon>Agaricomycotina</taxon>
        <taxon>Agaricomycetes</taxon>
        <taxon>Hymenochaetales</taxon>
        <taxon>Rickenellaceae</taxon>
        <taxon>Rickenella</taxon>
    </lineage>
</organism>
<evidence type="ECO:0000313" key="2">
    <source>
        <dbReference type="Proteomes" id="UP000294933"/>
    </source>
</evidence>
<proteinExistence type="predicted"/>
<dbReference type="AlphaFoldDB" id="A0A4Y7PF92"/>
<gene>
    <name evidence="1" type="ORF">BD410DRAFT_797366</name>
</gene>
<evidence type="ECO:0000313" key="1">
    <source>
        <dbReference type="EMBL" id="TDL14053.1"/>
    </source>
</evidence>
<dbReference type="VEuPathDB" id="FungiDB:BD410DRAFT_797366"/>
<accession>A0A4Y7PF92</accession>